<proteinExistence type="predicted"/>
<dbReference type="SMART" id="SM00278">
    <property type="entry name" value="HhH1"/>
    <property type="match status" value="2"/>
</dbReference>
<feature type="compositionally biased region" description="Basic and acidic residues" evidence="1">
    <location>
        <begin position="36"/>
        <end position="47"/>
    </location>
</feature>
<dbReference type="Proteomes" id="UP001598673">
    <property type="component" value="Unassembled WGS sequence"/>
</dbReference>
<dbReference type="SUPFAM" id="SSF47781">
    <property type="entry name" value="RuvA domain 2-like"/>
    <property type="match status" value="1"/>
</dbReference>
<dbReference type="PANTHER" id="PTHR21180:SF32">
    <property type="entry name" value="ENDONUCLEASE_EXONUCLEASE_PHOSPHATASE FAMILY DOMAIN-CONTAINING PROTEIN 1"/>
    <property type="match status" value="1"/>
</dbReference>
<name>A0ABW6G5D4_9PSEU</name>
<gene>
    <name evidence="4" type="ORF">ACFWGY_13850</name>
</gene>
<sequence>MFDETAQVRAGRSATAAARGPQRRLAELAALAPLDDALRAPPEETAPRGRPGIDTGTGRGGTAAGHASDAAPGSGRSGSGDDGPAPPDAVTAPPDGAPVSPDPAASPSDAASPIEAMRSASETAAQDEHAGPLRENPMTAALRGRAGRLVERWVPAGLAGSGRRPSRRLLVSVAAGVVIALGLAGFVLADEPAAEAPPPLPAAQQTSGSASPRPTSASQSATAPSTSGSAAASSGAAGERLVVSVVGKVRRPGLVRMRAGARVADAIESAGGAPRRADLLSVNLARVLVDGEQIYVGVPVPPEVRAGGTADGAQPNGTGTADETGDERVPLNTADQEALESLPGVGEVTAQRILEWRDDHGEFTAVEQLREVDGIGDKRFADLRDAVSIA</sequence>
<dbReference type="Gene3D" id="1.10.150.280">
    <property type="entry name" value="AF1531-like domain"/>
    <property type="match status" value="1"/>
</dbReference>
<feature type="region of interest" description="Disordered" evidence="1">
    <location>
        <begin position="196"/>
        <end position="234"/>
    </location>
</feature>
<evidence type="ECO:0000256" key="1">
    <source>
        <dbReference type="SAM" id="MobiDB-lite"/>
    </source>
</evidence>
<dbReference type="InterPro" id="IPR003583">
    <property type="entry name" value="Hlx-hairpin-Hlx_DNA-bd_motif"/>
</dbReference>
<feature type="compositionally biased region" description="Low complexity" evidence="1">
    <location>
        <begin position="64"/>
        <end position="74"/>
    </location>
</feature>
<accession>A0ABW6G5D4</accession>
<dbReference type="Gene3D" id="3.10.560.10">
    <property type="entry name" value="Outer membrane lipoprotein wza domain like"/>
    <property type="match status" value="1"/>
</dbReference>
<dbReference type="EMBL" id="JBHXCV010000007">
    <property type="protein sequence ID" value="MFD6794419.1"/>
    <property type="molecule type" value="Genomic_DNA"/>
</dbReference>
<feature type="region of interest" description="Disordered" evidence="1">
    <location>
        <begin position="1"/>
        <end position="138"/>
    </location>
</feature>
<dbReference type="Pfam" id="PF12836">
    <property type="entry name" value="HHH_3"/>
    <property type="match status" value="1"/>
</dbReference>
<dbReference type="PANTHER" id="PTHR21180">
    <property type="entry name" value="ENDONUCLEASE/EXONUCLEASE/PHOSPHATASE FAMILY DOMAIN-CONTAINING PROTEIN 1"/>
    <property type="match status" value="1"/>
</dbReference>
<protein>
    <submittedName>
        <fullName evidence="4">Helix-hairpin-helix domain-containing protein</fullName>
    </submittedName>
</protein>
<dbReference type="InterPro" id="IPR051675">
    <property type="entry name" value="Endo/Exo/Phosphatase_dom_1"/>
</dbReference>
<dbReference type="Pfam" id="PF10531">
    <property type="entry name" value="SLBB"/>
    <property type="match status" value="1"/>
</dbReference>
<feature type="compositionally biased region" description="Low complexity" evidence="1">
    <location>
        <begin position="7"/>
        <end position="19"/>
    </location>
</feature>
<organism evidence="4 5">
    <name type="scientific">Prauserella salsuginis</name>
    <dbReference type="NCBI Taxonomy" id="387889"/>
    <lineage>
        <taxon>Bacteria</taxon>
        <taxon>Bacillati</taxon>
        <taxon>Actinomycetota</taxon>
        <taxon>Actinomycetes</taxon>
        <taxon>Pseudonocardiales</taxon>
        <taxon>Pseudonocardiaceae</taxon>
        <taxon>Prauserella</taxon>
        <taxon>Prauserella salsuginis group</taxon>
    </lineage>
</organism>
<evidence type="ECO:0000313" key="5">
    <source>
        <dbReference type="Proteomes" id="UP001598673"/>
    </source>
</evidence>
<keyword evidence="2" id="KW-1133">Transmembrane helix</keyword>
<evidence type="ECO:0000256" key="2">
    <source>
        <dbReference type="SAM" id="Phobius"/>
    </source>
</evidence>
<feature type="compositionally biased region" description="Low complexity" evidence="1">
    <location>
        <begin position="209"/>
        <end position="234"/>
    </location>
</feature>
<keyword evidence="5" id="KW-1185">Reference proteome</keyword>
<feature type="transmembrane region" description="Helical" evidence="2">
    <location>
        <begin position="169"/>
        <end position="189"/>
    </location>
</feature>
<dbReference type="InterPro" id="IPR010994">
    <property type="entry name" value="RuvA_2-like"/>
</dbReference>
<feature type="domain" description="Helix-hairpin-helix DNA-binding motif class 1" evidence="3">
    <location>
        <begin position="367"/>
        <end position="386"/>
    </location>
</feature>
<feature type="region of interest" description="Disordered" evidence="1">
    <location>
        <begin position="305"/>
        <end position="328"/>
    </location>
</feature>
<keyword evidence="2" id="KW-0472">Membrane</keyword>
<keyword evidence="2" id="KW-0812">Transmembrane</keyword>
<feature type="compositionally biased region" description="Low complexity" evidence="1">
    <location>
        <begin position="88"/>
        <end position="113"/>
    </location>
</feature>
<dbReference type="InterPro" id="IPR019554">
    <property type="entry name" value="Soluble_ligand-bd"/>
</dbReference>
<comment type="caution">
    <text evidence="4">The sequence shown here is derived from an EMBL/GenBank/DDBJ whole genome shotgun (WGS) entry which is preliminary data.</text>
</comment>
<reference evidence="4 5" key="1">
    <citation type="submission" date="2024-09" db="EMBL/GenBank/DDBJ databases">
        <title>The Natural Products Discovery Center: Release of the First 8490 Sequenced Strains for Exploring Actinobacteria Biosynthetic Diversity.</title>
        <authorList>
            <person name="Kalkreuter E."/>
            <person name="Kautsar S.A."/>
            <person name="Yang D."/>
            <person name="Bader C.D."/>
            <person name="Teijaro C.N."/>
            <person name="Fluegel L."/>
            <person name="Davis C.M."/>
            <person name="Simpson J.R."/>
            <person name="Lauterbach L."/>
            <person name="Steele A.D."/>
            <person name="Gui C."/>
            <person name="Meng S."/>
            <person name="Li G."/>
            <person name="Viehrig K."/>
            <person name="Ye F."/>
            <person name="Su P."/>
            <person name="Kiefer A.F."/>
            <person name="Nichols A."/>
            <person name="Cepeda A.J."/>
            <person name="Yan W."/>
            <person name="Fan B."/>
            <person name="Jiang Y."/>
            <person name="Adhikari A."/>
            <person name="Zheng C.-J."/>
            <person name="Schuster L."/>
            <person name="Cowan T.M."/>
            <person name="Smanski M.J."/>
            <person name="Chevrette M.G."/>
            <person name="De Carvalho L.P.S."/>
            <person name="Shen B."/>
        </authorList>
    </citation>
    <scope>NUCLEOTIDE SEQUENCE [LARGE SCALE GENOMIC DNA]</scope>
    <source>
        <strain evidence="4 5">NPDC060353</strain>
    </source>
</reference>
<feature type="domain" description="Helix-hairpin-helix DNA-binding motif class 1" evidence="3">
    <location>
        <begin position="337"/>
        <end position="356"/>
    </location>
</feature>
<evidence type="ECO:0000259" key="3">
    <source>
        <dbReference type="SMART" id="SM00278"/>
    </source>
</evidence>
<evidence type="ECO:0000313" key="4">
    <source>
        <dbReference type="EMBL" id="MFD6794419.1"/>
    </source>
</evidence>
<dbReference type="RefSeq" id="WP_258936179.1">
    <property type="nucleotide sequence ID" value="NZ_JANBBF010000008.1"/>
</dbReference>